<evidence type="ECO:0000313" key="1">
    <source>
        <dbReference type="EMBL" id="MEN7546747.1"/>
    </source>
</evidence>
<gene>
    <name evidence="1" type="ORF">AAG747_02430</name>
</gene>
<comment type="caution">
    <text evidence="1">The sequence shown here is derived from an EMBL/GenBank/DDBJ whole genome shotgun (WGS) entry which is preliminary data.</text>
</comment>
<dbReference type="RefSeq" id="WP_346819529.1">
    <property type="nucleotide sequence ID" value="NZ_JBDKWZ010000001.1"/>
</dbReference>
<accession>A0AAW9RPB0</accession>
<name>A0AAW9RPB0_9BACT</name>
<organism evidence="1 2">
    <name type="scientific">Rapidithrix thailandica</name>
    <dbReference type="NCBI Taxonomy" id="413964"/>
    <lineage>
        <taxon>Bacteria</taxon>
        <taxon>Pseudomonadati</taxon>
        <taxon>Bacteroidota</taxon>
        <taxon>Cytophagia</taxon>
        <taxon>Cytophagales</taxon>
        <taxon>Flammeovirgaceae</taxon>
        <taxon>Rapidithrix</taxon>
    </lineage>
</organism>
<dbReference type="EMBL" id="JBDKWZ010000001">
    <property type="protein sequence ID" value="MEN7546747.1"/>
    <property type="molecule type" value="Genomic_DNA"/>
</dbReference>
<dbReference type="AlphaFoldDB" id="A0AAW9RPB0"/>
<reference evidence="1 2" key="1">
    <citation type="submission" date="2024-04" db="EMBL/GenBank/DDBJ databases">
        <title>Novel genus in family Flammeovirgaceae.</title>
        <authorList>
            <person name="Nguyen T.H."/>
            <person name="Vuong T.Q."/>
            <person name="Le H."/>
            <person name="Kim S.-G."/>
        </authorList>
    </citation>
    <scope>NUCLEOTIDE SEQUENCE [LARGE SCALE GENOMIC DNA]</scope>
    <source>
        <strain evidence="1 2">JCM 23209</strain>
    </source>
</reference>
<evidence type="ECO:0000313" key="2">
    <source>
        <dbReference type="Proteomes" id="UP001403385"/>
    </source>
</evidence>
<keyword evidence="2" id="KW-1185">Reference proteome</keyword>
<sequence>MSIENDIVFPGPVGKSFTTNATTTRHFNQLKEALLKFDEVKDVIFHSDKKPKEVTVYVHKNIAVEKLQTCLLRYELHIIPKSILGV</sequence>
<dbReference type="Proteomes" id="UP001403385">
    <property type="component" value="Unassembled WGS sequence"/>
</dbReference>
<protein>
    <submittedName>
        <fullName evidence="1">Uncharacterized protein</fullName>
    </submittedName>
</protein>
<proteinExistence type="predicted"/>